<dbReference type="Proteomes" id="UP001174909">
    <property type="component" value="Unassembled WGS sequence"/>
</dbReference>
<comment type="caution">
    <text evidence="2">The sequence shown here is derived from an EMBL/GenBank/DDBJ whole genome shotgun (WGS) entry which is preliminary data.</text>
</comment>
<protein>
    <submittedName>
        <fullName evidence="2">Uncharacterized protein</fullName>
    </submittedName>
</protein>
<keyword evidence="1" id="KW-0175">Coiled coil</keyword>
<reference evidence="2" key="1">
    <citation type="submission" date="2023-03" db="EMBL/GenBank/DDBJ databases">
        <authorList>
            <person name="Steffen K."/>
            <person name="Cardenas P."/>
        </authorList>
    </citation>
    <scope>NUCLEOTIDE SEQUENCE</scope>
</reference>
<evidence type="ECO:0000313" key="3">
    <source>
        <dbReference type="Proteomes" id="UP001174909"/>
    </source>
</evidence>
<feature type="coiled-coil region" evidence="1">
    <location>
        <begin position="72"/>
        <end position="103"/>
    </location>
</feature>
<name>A0AA35RR18_GEOBA</name>
<proteinExistence type="predicted"/>
<organism evidence="2 3">
    <name type="scientific">Geodia barretti</name>
    <name type="common">Barrett's horny sponge</name>
    <dbReference type="NCBI Taxonomy" id="519541"/>
    <lineage>
        <taxon>Eukaryota</taxon>
        <taxon>Metazoa</taxon>
        <taxon>Porifera</taxon>
        <taxon>Demospongiae</taxon>
        <taxon>Heteroscleromorpha</taxon>
        <taxon>Tetractinellida</taxon>
        <taxon>Astrophorina</taxon>
        <taxon>Geodiidae</taxon>
        <taxon>Geodia</taxon>
    </lineage>
</organism>
<sequence>MSQDRYREVSYLYTPLSIPLRVIHAVATGQETEQRGLEELVDEQADATGLVDTLLDKIRKSQELTLNDENLMQQVLENQKQIEEKAKQLIEDMKKTAEKWNRINSSTLRRSRNIKKLQDLMEKALSEEHKELYGIIRGTRETGSR</sequence>
<evidence type="ECO:0000313" key="2">
    <source>
        <dbReference type="EMBL" id="CAI8014781.1"/>
    </source>
</evidence>
<accession>A0AA35RR18</accession>
<dbReference type="AlphaFoldDB" id="A0AA35RR18"/>
<evidence type="ECO:0000256" key="1">
    <source>
        <dbReference type="SAM" id="Coils"/>
    </source>
</evidence>
<keyword evidence="3" id="KW-1185">Reference proteome</keyword>
<gene>
    <name evidence="2" type="ORF">GBAR_LOCUS9212</name>
</gene>
<dbReference type="EMBL" id="CASHTH010001392">
    <property type="protein sequence ID" value="CAI8014781.1"/>
    <property type="molecule type" value="Genomic_DNA"/>
</dbReference>